<comment type="caution">
    <text evidence="3">The sequence shown here is derived from an EMBL/GenBank/DDBJ whole genome shotgun (WGS) entry which is preliminary data.</text>
</comment>
<dbReference type="RefSeq" id="WP_160020845.1">
    <property type="nucleotide sequence ID" value="NZ_CAJHAL010000008.1"/>
</dbReference>
<dbReference type="AlphaFoldDB" id="A0A6N7C1R3"/>
<evidence type="ECO:0000313" key="4">
    <source>
        <dbReference type="Proteomes" id="UP000471465"/>
    </source>
</evidence>
<protein>
    <submittedName>
        <fullName evidence="3">Transglycosylase, Slt family</fullName>
    </submittedName>
</protein>
<comment type="similarity">
    <text evidence="1">Belongs to the transglycosylase Slt family.</text>
</comment>
<gene>
    <name evidence="3" type="ORF">FQV37_990</name>
</gene>
<dbReference type="SUPFAM" id="SSF53850">
    <property type="entry name" value="Periplasmic binding protein-like II"/>
    <property type="match status" value="1"/>
</dbReference>
<evidence type="ECO:0000256" key="1">
    <source>
        <dbReference type="ARBA" id="ARBA00007734"/>
    </source>
</evidence>
<sequence length="402" mass="44684">MQRITYRVKVSAQGAKRRISYLLRPSKRLLNTKSNIVSSVTPIASNHFARTKKLAQISSIALLSLPAESLTTMNTSVPAYDNVMLENTLTIAAVPGDSTYFATDGFQHGFGFDLVRTYADELGVDINLKAYASEEAALKALRTGNADMALTTASTKLKSQLNLSSINVSCGYDSSLTKNGLHPKVSWTFSSSNDPLSRKASYFLCDSIKLQNTQKLAAFYNQNLLKDAYSQDHFQRTLTEKLPDYQSSFEEQARNYNHDWELLVAMGYQESHLDANAVSPTGVRGLMMLTNNTAKAMGVSDRVDPYQSIGGGARYLEQVKADFSDVPKTDRIWFALAGYNMGPNAVKRIQRELRAQGIDDKSWANVYAYLADNRASNSRYGQAMHYVSNIRSYLETIKTQTV</sequence>
<name>A0A6N7C1R3_9GAMM</name>
<keyword evidence="4" id="KW-1185">Reference proteome</keyword>
<dbReference type="CDD" id="cd13403">
    <property type="entry name" value="MLTF-like"/>
    <property type="match status" value="1"/>
</dbReference>
<dbReference type="InterPro" id="IPR008258">
    <property type="entry name" value="Transglycosylase_SLT_dom_1"/>
</dbReference>
<proteinExistence type="inferred from homology"/>
<evidence type="ECO:0000259" key="2">
    <source>
        <dbReference type="Pfam" id="PF01464"/>
    </source>
</evidence>
<dbReference type="PANTHER" id="PTHR37423:SF2">
    <property type="entry name" value="MEMBRANE-BOUND LYTIC MUREIN TRANSGLYCOSYLASE C"/>
    <property type="match status" value="1"/>
</dbReference>
<dbReference type="SUPFAM" id="SSF53955">
    <property type="entry name" value="Lysozyme-like"/>
    <property type="match status" value="1"/>
</dbReference>
<dbReference type="GO" id="GO:0016020">
    <property type="term" value="C:membrane"/>
    <property type="evidence" value="ECO:0007669"/>
    <property type="project" value="InterPro"/>
</dbReference>
<feature type="domain" description="Transglycosylase SLT" evidence="2">
    <location>
        <begin position="249"/>
        <end position="357"/>
    </location>
</feature>
<evidence type="ECO:0000313" key="3">
    <source>
        <dbReference type="EMBL" id="KAF0570089.1"/>
    </source>
</evidence>
<organism evidence="3 4">
    <name type="scientific">Psychrobacter nivimaris</name>
    <dbReference type="NCBI Taxonomy" id="281738"/>
    <lineage>
        <taxon>Bacteria</taxon>
        <taxon>Pseudomonadati</taxon>
        <taxon>Pseudomonadota</taxon>
        <taxon>Gammaproteobacteria</taxon>
        <taxon>Moraxellales</taxon>
        <taxon>Moraxellaceae</taxon>
        <taxon>Psychrobacter</taxon>
    </lineage>
</organism>
<dbReference type="Proteomes" id="UP000471465">
    <property type="component" value="Unassembled WGS sequence"/>
</dbReference>
<dbReference type="Gene3D" id="1.10.530.10">
    <property type="match status" value="1"/>
</dbReference>
<dbReference type="GO" id="GO:0008933">
    <property type="term" value="F:peptidoglycan lytic transglycosylase activity"/>
    <property type="evidence" value="ECO:0007669"/>
    <property type="project" value="InterPro"/>
</dbReference>
<dbReference type="Gene3D" id="3.40.190.10">
    <property type="entry name" value="Periplasmic binding protein-like II"/>
    <property type="match status" value="1"/>
</dbReference>
<reference evidence="3 4" key="1">
    <citation type="submission" date="2019-09" db="EMBL/GenBank/DDBJ databases">
        <title>Draft genome sequence of Psychrobacter nivimaris LAMA 639, in search for biotechnological relevant genes.</title>
        <authorList>
            <person name="Lima A.O.S."/>
            <person name="Staloch B.E.K."/>
            <person name="Freitas R.C."/>
            <person name="Niero H."/>
            <person name="Silva M.A.C."/>
        </authorList>
    </citation>
    <scope>NUCLEOTIDE SEQUENCE [LARGE SCALE GENOMIC DNA]</scope>
    <source>
        <strain evidence="3 4">LAMA 639</strain>
    </source>
</reference>
<dbReference type="InterPro" id="IPR023346">
    <property type="entry name" value="Lysozyme-like_dom_sf"/>
</dbReference>
<dbReference type="Pfam" id="PF01464">
    <property type="entry name" value="SLT"/>
    <property type="match status" value="1"/>
</dbReference>
<dbReference type="GO" id="GO:0000270">
    <property type="term" value="P:peptidoglycan metabolic process"/>
    <property type="evidence" value="ECO:0007669"/>
    <property type="project" value="InterPro"/>
</dbReference>
<accession>A0A6N7C1R3</accession>
<dbReference type="EMBL" id="VZIZ01000002">
    <property type="protein sequence ID" value="KAF0570089.1"/>
    <property type="molecule type" value="Genomic_DNA"/>
</dbReference>
<dbReference type="InterPro" id="IPR000189">
    <property type="entry name" value="Transglyc_AS"/>
</dbReference>
<dbReference type="PROSITE" id="PS00922">
    <property type="entry name" value="TRANSGLYCOSYLASE"/>
    <property type="match status" value="1"/>
</dbReference>
<dbReference type="PANTHER" id="PTHR37423">
    <property type="entry name" value="SOLUBLE LYTIC MUREIN TRANSGLYCOSYLASE-RELATED"/>
    <property type="match status" value="1"/>
</dbReference>